<evidence type="ECO:0000256" key="11">
    <source>
        <dbReference type="ARBA" id="ARBA00042922"/>
    </source>
</evidence>
<evidence type="ECO:0000256" key="1">
    <source>
        <dbReference type="ARBA" id="ARBA00004123"/>
    </source>
</evidence>
<comment type="subcellular location">
    <subcellularLocation>
        <location evidence="2">Cytoplasm</location>
    </subcellularLocation>
    <subcellularLocation>
        <location evidence="1">Nucleus</location>
    </subcellularLocation>
</comment>
<dbReference type="SMART" id="SM00360">
    <property type="entry name" value="RRM"/>
    <property type="match status" value="1"/>
</dbReference>
<keyword evidence="7" id="KW-0539">Nucleus</keyword>
<evidence type="ECO:0000256" key="12">
    <source>
        <dbReference type="PROSITE-ProRule" id="PRU00176"/>
    </source>
</evidence>
<dbReference type="PROSITE" id="PS50102">
    <property type="entry name" value="RRM"/>
    <property type="match status" value="1"/>
</dbReference>
<dbReference type="InterPro" id="IPR012677">
    <property type="entry name" value="Nucleotide-bd_a/b_plait_sf"/>
</dbReference>
<evidence type="ECO:0000256" key="7">
    <source>
        <dbReference type="ARBA" id="ARBA00023242"/>
    </source>
</evidence>
<dbReference type="Proteomes" id="UP001230051">
    <property type="component" value="Unassembled WGS sequence"/>
</dbReference>
<dbReference type="PANTHER" id="PTHR15597:SF31">
    <property type="entry name" value="RNA BINDING PROTEIN FOX-1 HOMOLOG 2"/>
    <property type="match status" value="1"/>
</dbReference>
<keyword evidence="6" id="KW-0508">mRNA splicing</keyword>
<dbReference type="EMBL" id="JAGXEW010000031">
    <property type="protein sequence ID" value="KAK1155325.1"/>
    <property type="molecule type" value="Genomic_DNA"/>
</dbReference>
<dbReference type="GO" id="GO:0005634">
    <property type="term" value="C:nucleus"/>
    <property type="evidence" value="ECO:0007669"/>
    <property type="project" value="UniProtKB-SubCell"/>
</dbReference>
<sequence>MLDRERDVDNPAQALSASPGSGLSSTRGIKRGDPDSEASLAASAMNPAAAECKRPRIEGGLAAGDISLSDPLTSGYHGYQPMHSQLAVGVCRTREGRVLEFCGRFDRSPAGVRKGGGARERGEPSGNAASELRSVLAGVERFMDRIIMVTQGTQDPAVGTDGLLPPPFAAFPPPPPPQNGLGSEFIVPEFPGQDLPLTTQAPAHRQTAQPRQTDRQTDRLCPPTVWTPKPPPRGCTSPTFPSIQGPDLRQMFGQFGKILDVEIIFNERGSKGFGFVTSEAGEDAEKAREALHGSLVEGRKIEVNNATARVMTNKKVVSPYANEIGFWLQNTKDSSALNIVPGSTASPQENHWGWKLSPVMGAVYGPELYAARSELGLFPGFPYPTAATTAAAAAFRGAHLRGRGRTVYSTVRAAVPPTAIPAYPGVVYQDGFYGADLYVRGYAASDTLSPPPPNRATAAAALPADSDSYGRVFTTDPYHALAPAAAAAYGVGAMASLYRGGYSRFAPY</sequence>
<evidence type="ECO:0000256" key="5">
    <source>
        <dbReference type="ARBA" id="ARBA00022884"/>
    </source>
</evidence>
<evidence type="ECO:0000313" key="16">
    <source>
        <dbReference type="Proteomes" id="UP001230051"/>
    </source>
</evidence>
<dbReference type="Pfam" id="PF00076">
    <property type="entry name" value="RRM_1"/>
    <property type="match status" value="1"/>
</dbReference>
<dbReference type="GO" id="GO:0007399">
    <property type="term" value="P:nervous system development"/>
    <property type="evidence" value="ECO:0007669"/>
    <property type="project" value="InterPro"/>
</dbReference>
<dbReference type="GO" id="GO:0006397">
    <property type="term" value="P:mRNA processing"/>
    <property type="evidence" value="ECO:0007669"/>
    <property type="project" value="UniProtKB-KW"/>
</dbReference>
<feature type="region of interest" description="Disordered" evidence="13">
    <location>
        <begin position="202"/>
        <end position="245"/>
    </location>
</feature>
<feature type="compositionally biased region" description="Low complexity" evidence="13">
    <location>
        <begin position="11"/>
        <end position="25"/>
    </location>
</feature>
<gene>
    <name evidence="15" type="ORF">AOXY_G27084</name>
</gene>
<organism evidence="15 16">
    <name type="scientific">Acipenser oxyrinchus oxyrinchus</name>
    <dbReference type="NCBI Taxonomy" id="40147"/>
    <lineage>
        <taxon>Eukaryota</taxon>
        <taxon>Metazoa</taxon>
        <taxon>Chordata</taxon>
        <taxon>Craniata</taxon>
        <taxon>Vertebrata</taxon>
        <taxon>Euteleostomi</taxon>
        <taxon>Actinopterygii</taxon>
        <taxon>Chondrostei</taxon>
        <taxon>Acipenseriformes</taxon>
        <taxon>Acipenseridae</taxon>
        <taxon>Acipenser</taxon>
    </lineage>
</organism>
<evidence type="ECO:0000256" key="2">
    <source>
        <dbReference type="ARBA" id="ARBA00004496"/>
    </source>
</evidence>
<feature type="region of interest" description="Disordered" evidence="13">
    <location>
        <begin position="1"/>
        <end position="49"/>
    </location>
</feature>
<feature type="domain" description="RRM" evidence="14">
    <location>
        <begin position="223"/>
        <end position="308"/>
    </location>
</feature>
<evidence type="ECO:0000256" key="9">
    <source>
        <dbReference type="ARBA" id="ARBA00041605"/>
    </source>
</evidence>
<evidence type="ECO:0000313" key="15">
    <source>
        <dbReference type="EMBL" id="KAK1155325.1"/>
    </source>
</evidence>
<dbReference type="InterPro" id="IPR025670">
    <property type="entry name" value="Fox-1_C_dom"/>
</dbReference>
<dbReference type="PANTHER" id="PTHR15597">
    <property type="entry name" value="ATAXIN 2-BINDING PROTEIN 1-RELATED"/>
    <property type="match status" value="1"/>
</dbReference>
<evidence type="ECO:0000256" key="4">
    <source>
        <dbReference type="ARBA" id="ARBA00022664"/>
    </source>
</evidence>
<proteinExistence type="predicted"/>
<evidence type="ECO:0000256" key="13">
    <source>
        <dbReference type="SAM" id="MobiDB-lite"/>
    </source>
</evidence>
<dbReference type="Gene3D" id="3.30.70.330">
    <property type="match status" value="1"/>
</dbReference>
<feature type="region of interest" description="Disordered" evidence="13">
    <location>
        <begin position="109"/>
        <end position="129"/>
    </location>
</feature>
<dbReference type="GO" id="GO:0005737">
    <property type="term" value="C:cytoplasm"/>
    <property type="evidence" value="ECO:0007669"/>
    <property type="project" value="UniProtKB-SubCell"/>
</dbReference>
<keyword evidence="4" id="KW-0507">mRNA processing</keyword>
<keyword evidence="3" id="KW-0963">Cytoplasm</keyword>
<dbReference type="Pfam" id="PF12414">
    <property type="entry name" value="Fox-1_C"/>
    <property type="match status" value="1"/>
</dbReference>
<name>A0AAD8FS69_ACIOX</name>
<accession>A0AAD8FS69</accession>
<dbReference type="InterPro" id="IPR000504">
    <property type="entry name" value="RRM_dom"/>
</dbReference>
<protein>
    <recommendedName>
        <fullName evidence="8">RNA binding protein fox-1 homolog 2</fullName>
    </recommendedName>
    <alternativeName>
        <fullName evidence="10">Fox-1 homolog B</fullName>
    </alternativeName>
    <alternativeName>
        <fullName evidence="9">RNA-binding motif protein 9</fullName>
    </alternativeName>
    <alternativeName>
        <fullName evidence="11">RNA-binding protein 9</fullName>
    </alternativeName>
</protein>
<dbReference type="SUPFAM" id="SSF54928">
    <property type="entry name" value="RNA-binding domain, RBD"/>
    <property type="match status" value="1"/>
</dbReference>
<dbReference type="FunFam" id="3.30.70.330:FF:000375">
    <property type="entry name" value="RNA binding fox-1 homolog 1"/>
    <property type="match status" value="1"/>
</dbReference>
<dbReference type="InterPro" id="IPR047131">
    <property type="entry name" value="RBFOX1-like"/>
</dbReference>
<keyword evidence="5 12" id="KW-0694">RNA-binding</keyword>
<dbReference type="GO" id="GO:0003729">
    <property type="term" value="F:mRNA binding"/>
    <property type="evidence" value="ECO:0007669"/>
    <property type="project" value="TreeGrafter"/>
</dbReference>
<keyword evidence="16" id="KW-1185">Reference proteome</keyword>
<dbReference type="AlphaFoldDB" id="A0AAD8FS69"/>
<feature type="compositionally biased region" description="Polar residues" evidence="13">
    <location>
        <begin position="202"/>
        <end position="211"/>
    </location>
</feature>
<dbReference type="InterPro" id="IPR035979">
    <property type="entry name" value="RBD_domain_sf"/>
</dbReference>
<evidence type="ECO:0000256" key="10">
    <source>
        <dbReference type="ARBA" id="ARBA00042740"/>
    </source>
</evidence>
<dbReference type="GO" id="GO:0008380">
    <property type="term" value="P:RNA splicing"/>
    <property type="evidence" value="ECO:0007669"/>
    <property type="project" value="UniProtKB-KW"/>
</dbReference>
<evidence type="ECO:0000256" key="6">
    <source>
        <dbReference type="ARBA" id="ARBA00023187"/>
    </source>
</evidence>
<evidence type="ECO:0000256" key="3">
    <source>
        <dbReference type="ARBA" id="ARBA00022490"/>
    </source>
</evidence>
<feature type="compositionally biased region" description="Low complexity" evidence="13">
    <location>
        <begin position="38"/>
        <end position="49"/>
    </location>
</feature>
<reference evidence="15" key="1">
    <citation type="submission" date="2022-02" db="EMBL/GenBank/DDBJ databases">
        <title>Atlantic sturgeon de novo genome assembly.</title>
        <authorList>
            <person name="Stock M."/>
            <person name="Klopp C."/>
            <person name="Guiguen Y."/>
            <person name="Cabau C."/>
            <person name="Parinello H."/>
            <person name="Santidrian Yebra-Pimentel E."/>
            <person name="Kuhl H."/>
            <person name="Dirks R.P."/>
            <person name="Guessner J."/>
            <person name="Wuertz S."/>
            <person name="Du K."/>
            <person name="Schartl M."/>
        </authorList>
    </citation>
    <scope>NUCLEOTIDE SEQUENCE</scope>
    <source>
        <strain evidence="15">STURGEONOMICS-FGT-2020</strain>
        <tissue evidence="15">Whole blood</tissue>
    </source>
</reference>
<evidence type="ECO:0000256" key="8">
    <source>
        <dbReference type="ARBA" id="ARBA00040383"/>
    </source>
</evidence>
<evidence type="ECO:0000259" key="14">
    <source>
        <dbReference type="PROSITE" id="PS50102"/>
    </source>
</evidence>
<comment type="caution">
    <text evidence="15">The sequence shown here is derived from an EMBL/GenBank/DDBJ whole genome shotgun (WGS) entry which is preliminary data.</text>
</comment>
<dbReference type="GO" id="GO:0000381">
    <property type="term" value="P:regulation of alternative mRNA splicing, via spliceosome"/>
    <property type="evidence" value="ECO:0007669"/>
    <property type="project" value="InterPro"/>
</dbReference>